<evidence type="ECO:0000256" key="1">
    <source>
        <dbReference type="ARBA" id="ARBA00006484"/>
    </source>
</evidence>
<accession>A0A261SBU9</accession>
<dbReference type="OrthoDB" id="8888385at2"/>
<keyword evidence="3" id="KW-0472">Membrane</keyword>
<dbReference type="RefSeq" id="WP_094853459.1">
    <property type="nucleotide sequence ID" value="NZ_NEVM01000002.1"/>
</dbReference>
<dbReference type="InterPro" id="IPR002347">
    <property type="entry name" value="SDR_fam"/>
</dbReference>
<evidence type="ECO:0000256" key="2">
    <source>
        <dbReference type="ARBA" id="ARBA00023002"/>
    </source>
</evidence>
<dbReference type="PRINTS" id="PR00080">
    <property type="entry name" value="SDRFAMILY"/>
</dbReference>
<dbReference type="Gene3D" id="3.40.50.720">
    <property type="entry name" value="NAD(P)-binding Rossmann-like Domain"/>
    <property type="match status" value="1"/>
</dbReference>
<organism evidence="4 5">
    <name type="scientific">Bordetella genomosp. 10</name>
    <dbReference type="NCBI Taxonomy" id="1416804"/>
    <lineage>
        <taxon>Bacteria</taxon>
        <taxon>Pseudomonadati</taxon>
        <taxon>Pseudomonadota</taxon>
        <taxon>Betaproteobacteria</taxon>
        <taxon>Burkholderiales</taxon>
        <taxon>Alcaligenaceae</taxon>
        <taxon>Bordetella</taxon>
    </lineage>
</organism>
<dbReference type="EMBL" id="NEVM01000002">
    <property type="protein sequence ID" value="OZI34467.1"/>
    <property type="molecule type" value="Genomic_DNA"/>
</dbReference>
<feature type="transmembrane region" description="Helical" evidence="3">
    <location>
        <begin position="12"/>
        <end position="32"/>
    </location>
</feature>
<keyword evidence="3" id="KW-1133">Transmembrane helix</keyword>
<dbReference type="AlphaFoldDB" id="A0A261SBU9"/>
<keyword evidence="3" id="KW-0812">Transmembrane</keyword>
<dbReference type="GO" id="GO:0016616">
    <property type="term" value="F:oxidoreductase activity, acting on the CH-OH group of donors, NAD or NADP as acceptor"/>
    <property type="evidence" value="ECO:0007669"/>
    <property type="project" value="TreeGrafter"/>
</dbReference>
<proteinExistence type="inferred from homology"/>
<gene>
    <name evidence="4" type="ORF">CAL29_13210</name>
</gene>
<dbReference type="PANTHER" id="PTHR42760:SF133">
    <property type="entry name" value="3-OXOACYL-[ACYL-CARRIER-PROTEIN] REDUCTASE"/>
    <property type="match status" value="1"/>
</dbReference>
<protein>
    <submittedName>
        <fullName evidence="4">3-oxoacyl-ACP reductase</fullName>
    </submittedName>
</protein>
<dbReference type="Proteomes" id="UP000216020">
    <property type="component" value="Unassembled WGS sequence"/>
</dbReference>
<dbReference type="PANTHER" id="PTHR42760">
    <property type="entry name" value="SHORT-CHAIN DEHYDROGENASES/REDUCTASES FAMILY MEMBER"/>
    <property type="match status" value="1"/>
</dbReference>
<sequence>MSDTRSKPLRDQVAVVTGAAGTMGLAAARFLLEDGCKVAMVDANAARNQALADELGPAARAFSFDISDPEQVRLGHAAIVEELGEVDILLNNAGILSNNKSVSTSTEEWRHVLGVNLDGAFFFARQVIPAMKQRRRGRIITTTSLAAKTGGLTAGTAYSVSKGALASLTFSLARELASFGITANGISPAYVKTPMITEQLTEEQRQKLLKEIPVGRFCEPEEFAHVVRFLASPLAGFITGEVVDINGGLLMD</sequence>
<dbReference type="Pfam" id="PF13561">
    <property type="entry name" value="adh_short_C2"/>
    <property type="match status" value="1"/>
</dbReference>
<comment type="similarity">
    <text evidence="1">Belongs to the short-chain dehydrogenases/reductases (SDR) family.</text>
</comment>
<reference evidence="5" key="1">
    <citation type="submission" date="2017-05" db="EMBL/GenBank/DDBJ databases">
        <title>Complete and WGS of Bordetella genogroups.</title>
        <authorList>
            <person name="Spilker T."/>
            <person name="Lipuma J."/>
        </authorList>
    </citation>
    <scope>NUCLEOTIDE SEQUENCE [LARGE SCALE GENOMIC DNA]</scope>
    <source>
        <strain evidence="5">AU16122</strain>
    </source>
</reference>
<keyword evidence="2" id="KW-0560">Oxidoreductase</keyword>
<dbReference type="InterPro" id="IPR036291">
    <property type="entry name" value="NAD(P)-bd_dom_sf"/>
</dbReference>
<dbReference type="PROSITE" id="PS00061">
    <property type="entry name" value="ADH_SHORT"/>
    <property type="match status" value="1"/>
</dbReference>
<dbReference type="SUPFAM" id="SSF51735">
    <property type="entry name" value="NAD(P)-binding Rossmann-fold domains"/>
    <property type="match status" value="1"/>
</dbReference>
<evidence type="ECO:0000256" key="3">
    <source>
        <dbReference type="SAM" id="Phobius"/>
    </source>
</evidence>
<comment type="caution">
    <text evidence="4">The sequence shown here is derived from an EMBL/GenBank/DDBJ whole genome shotgun (WGS) entry which is preliminary data.</text>
</comment>
<evidence type="ECO:0000313" key="4">
    <source>
        <dbReference type="EMBL" id="OZI34467.1"/>
    </source>
</evidence>
<name>A0A261SBU9_9BORD</name>
<dbReference type="PRINTS" id="PR00081">
    <property type="entry name" value="GDHRDH"/>
</dbReference>
<evidence type="ECO:0000313" key="5">
    <source>
        <dbReference type="Proteomes" id="UP000216020"/>
    </source>
</evidence>
<keyword evidence="5" id="KW-1185">Reference proteome</keyword>
<dbReference type="FunFam" id="3.40.50.720:FF:000173">
    <property type="entry name" value="3-oxoacyl-[acyl-carrier protein] reductase"/>
    <property type="match status" value="1"/>
</dbReference>
<dbReference type="InterPro" id="IPR020904">
    <property type="entry name" value="Sc_DH/Rdtase_CS"/>
</dbReference>